<evidence type="ECO:0000256" key="2">
    <source>
        <dbReference type="ARBA" id="ARBA00022448"/>
    </source>
</evidence>
<comment type="similarity">
    <text evidence="7">Belongs to the binding-protein-dependent transport system permease family.</text>
</comment>
<dbReference type="CDD" id="cd06261">
    <property type="entry name" value="TM_PBP2"/>
    <property type="match status" value="1"/>
</dbReference>
<dbReference type="RefSeq" id="WP_162643040.1">
    <property type="nucleotide sequence ID" value="NZ_CP048286.1"/>
</dbReference>
<evidence type="ECO:0000256" key="7">
    <source>
        <dbReference type="RuleBase" id="RU363032"/>
    </source>
</evidence>
<comment type="subcellular location">
    <subcellularLocation>
        <location evidence="1 7">Cell membrane</location>
        <topology evidence="1 7">Multi-pass membrane protein</topology>
    </subcellularLocation>
</comment>
<dbReference type="SUPFAM" id="SSF161098">
    <property type="entry name" value="MetI-like"/>
    <property type="match status" value="1"/>
</dbReference>
<evidence type="ECO:0000313" key="9">
    <source>
        <dbReference type="EMBL" id="QHW33079.1"/>
    </source>
</evidence>
<feature type="domain" description="ABC transmembrane type-1" evidence="8">
    <location>
        <begin position="71"/>
        <end position="285"/>
    </location>
</feature>
<evidence type="ECO:0000259" key="8">
    <source>
        <dbReference type="PROSITE" id="PS50928"/>
    </source>
</evidence>
<feature type="transmembrane region" description="Helical" evidence="7">
    <location>
        <begin position="161"/>
        <end position="182"/>
    </location>
</feature>
<protein>
    <submittedName>
        <fullName evidence="9">Sugar ABC transporter permease</fullName>
    </submittedName>
</protein>
<dbReference type="InterPro" id="IPR000515">
    <property type="entry name" value="MetI-like"/>
</dbReference>
<dbReference type="Pfam" id="PF00528">
    <property type="entry name" value="BPD_transp_1"/>
    <property type="match status" value="1"/>
</dbReference>
<dbReference type="GO" id="GO:0005886">
    <property type="term" value="C:plasma membrane"/>
    <property type="evidence" value="ECO:0007669"/>
    <property type="project" value="UniProtKB-SubCell"/>
</dbReference>
<dbReference type="PANTHER" id="PTHR30193:SF41">
    <property type="entry name" value="DIACETYLCHITOBIOSE UPTAKE SYSTEM PERMEASE PROTEIN NGCF"/>
    <property type="match status" value="1"/>
</dbReference>
<evidence type="ECO:0000313" key="10">
    <source>
        <dbReference type="Proteomes" id="UP000479114"/>
    </source>
</evidence>
<dbReference type="KEGG" id="prz:GZH47_21250"/>
<feature type="transmembrane region" description="Helical" evidence="7">
    <location>
        <begin position="12"/>
        <end position="31"/>
    </location>
</feature>
<evidence type="ECO:0000256" key="4">
    <source>
        <dbReference type="ARBA" id="ARBA00022692"/>
    </source>
</evidence>
<proteinExistence type="inferred from homology"/>
<reference evidence="9 10" key="1">
    <citation type="submission" date="2020-02" db="EMBL/GenBank/DDBJ databases">
        <title>Paenibacillus sp. nov., isolated from rhizosphere soil of tomato.</title>
        <authorList>
            <person name="Weon H.-Y."/>
            <person name="Lee S.A."/>
        </authorList>
    </citation>
    <scope>NUCLEOTIDE SEQUENCE [LARGE SCALE GENOMIC DNA]</scope>
    <source>
        <strain evidence="9 10">14171R-81</strain>
    </source>
</reference>
<name>A0A6C0P3M2_9BACL</name>
<keyword evidence="5 7" id="KW-1133">Transmembrane helix</keyword>
<dbReference type="InterPro" id="IPR051393">
    <property type="entry name" value="ABC_transporter_permease"/>
</dbReference>
<sequence>MYSSLYKKQKTVILFAFLLLPVTLLILFSLYPGANLLYLSLTSWDGYSSDKGWVGFDNYREIFHNSEIFSVFGHNLYYFFGGILQNVVALYFAVILSRKLRGRNGFRVLIFLPYIMNSVAIAYMFSYVYDAQHGSLNALLTNLGLGDLITSWLGNKHMVNISLALISMWKYLGFNMVIYIGALQSIPEDLYEAARIDGANGWQSFRFITWPSLLKIIELSMLLTVTGALEVFDLPFIMTKGGPAGASETFVTKTVDTAFHYSNYGLASAMGVVLLAIVIVVITVQRKLILREEKGR</sequence>
<evidence type="ECO:0000256" key="1">
    <source>
        <dbReference type="ARBA" id="ARBA00004651"/>
    </source>
</evidence>
<keyword evidence="4 7" id="KW-0812">Transmembrane</keyword>
<dbReference type="Proteomes" id="UP000479114">
    <property type="component" value="Chromosome"/>
</dbReference>
<dbReference type="PANTHER" id="PTHR30193">
    <property type="entry name" value="ABC TRANSPORTER PERMEASE PROTEIN"/>
    <property type="match status" value="1"/>
</dbReference>
<dbReference type="PROSITE" id="PS50928">
    <property type="entry name" value="ABC_TM1"/>
    <property type="match status" value="1"/>
</dbReference>
<dbReference type="EMBL" id="CP048286">
    <property type="protein sequence ID" value="QHW33079.1"/>
    <property type="molecule type" value="Genomic_DNA"/>
</dbReference>
<evidence type="ECO:0000256" key="3">
    <source>
        <dbReference type="ARBA" id="ARBA00022475"/>
    </source>
</evidence>
<feature type="transmembrane region" description="Helical" evidence="7">
    <location>
        <begin position="108"/>
        <end position="129"/>
    </location>
</feature>
<dbReference type="GO" id="GO:0055085">
    <property type="term" value="P:transmembrane transport"/>
    <property type="evidence" value="ECO:0007669"/>
    <property type="project" value="InterPro"/>
</dbReference>
<feature type="transmembrane region" description="Helical" evidence="7">
    <location>
        <begin position="264"/>
        <end position="284"/>
    </location>
</feature>
<gene>
    <name evidence="9" type="ORF">GZH47_21250</name>
</gene>
<organism evidence="9 10">
    <name type="scientific">Paenibacillus rhizovicinus</name>
    <dbReference type="NCBI Taxonomy" id="2704463"/>
    <lineage>
        <taxon>Bacteria</taxon>
        <taxon>Bacillati</taxon>
        <taxon>Bacillota</taxon>
        <taxon>Bacilli</taxon>
        <taxon>Bacillales</taxon>
        <taxon>Paenibacillaceae</taxon>
        <taxon>Paenibacillus</taxon>
    </lineage>
</organism>
<dbReference type="AlphaFoldDB" id="A0A6C0P3M2"/>
<keyword evidence="6 7" id="KW-0472">Membrane</keyword>
<dbReference type="InterPro" id="IPR035906">
    <property type="entry name" value="MetI-like_sf"/>
</dbReference>
<evidence type="ECO:0000256" key="6">
    <source>
        <dbReference type="ARBA" id="ARBA00023136"/>
    </source>
</evidence>
<dbReference type="Gene3D" id="1.10.3720.10">
    <property type="entry name" value="MetI-like"/>
    <property type="match status" value="1"/>
</dbReference>
<evidence type="ECO:0000256" key="5">
    <source>
        <dbReference type="ARBA" id="ARBA00022989"/>
    </source>
</evidence>
<keyword evidence="10" id="KW-1185">Reference proteome</keyword>
<keyword evidence="3" id="KW-1003">Cell membrane</keyword>
<accession>A0A6C0P3M2</accession>
<feature type="transmembrane region" description="Helical" evidence="7">
    <location>
        <begin position="76"/>
        <end position="96"/>
    </location>
</feature>
<keyword evidence="2 7" id="KW-0813">Transport</keyword>